<keyword evidence="6 13" id="KW-0812">Transmembrane</keyword>
<dbReference type="InterPro" id="IPR058619">
    <property type="entry name" value="PhoQ/CarS-like_HATPase"/>
</dbReference>
<evidence type="ECO:0000256" key="2">
    <source>
        <dbReference type="ARBA" id="ARBA00004370"/>
    </source>
</evidence>
<dbReference type="PANTHER" id="PTHR45436:SF5">
    <property type="entry name" value="SENSOR HISTIDINE KINASE TRCS"/>
    <property type="match status" value="1"/>
</dbReference>
<dbReference type="PRINTS" id="PR00344">
    <property type="entry name" value="BCTRLSENSOR"/>
</dbReference>
<organism evidence="16 17">
    <name type="scientific">Sulfuritalea hydrogenivorans sk43H</name>
    <dbReference type="NCBI Taxonomy" id="1223802"/>
    <lineage>
        <taxon>Bacteria</taxon>
        <taxon>Pseudomonadati</taxon>
        <taxon>Pseudomonadota</taxon>
        <taxon>Betaproteobacteria</taxon>
        <taxon>Nitrosomonadales</taxon>
        <taxon>Sterolibacteriaceae</taxon>
        <taxon>Sulfuritalea</taxon>
    </lineage>
</organism>
<evidence type="ECO:0000256" key="6">
    <source>
        <dbReference type="ARBA" id="ARBA00022692"/>
    </source>
</evidence>
<evidence type="ECO:0000259" key="15">
    <source>
        <dbReference type="PROSITE" id="PS50885"/>
    </source>
</evidence>
<evidence type="ECO:0000256" key="7">
    <source>
        <dbReference type="ARBA" id="ARBA00022741"/>
    </source>
</evidence>
<dbReference type="Gene3D" id="1.10.287.130">
    <property type="match status" value="1"/>
</dbReference>
<dbReference type="PROSITE" id="PS50885">
    <property type="entry name" value="HAMP"/>
    <property type="match status" value="1"/>
</dbReference>
<evidence type="ECO:0000256" key="3">
    <source>
        <dbReference type="ARBA" id="ARBA00012438"/>
    </source>
</evidence>
<evidence type="ECO:0000313" key="17">
    <source>
        <dbReference type="Proteomes" id="UP000031637"/>
    </source>
</evidence>
<dbReference type="EC" id="2.7.13.3" evidence="3"/>
<dbReference type="InterPro" id="IPR003594">
    <property type="entry name" value="HATPase_dom"/>
</dbReference>
<dbReference type="GO" id="GO:0005886">
    <property type="term" value="C:plasma membrane"/>
    <property type="evidence" value="ECO:0007669"/>
    <property type="project" value="TreeGrafter"/>
</dbReference>
<comment type="catalytic activity">
    <reaction evidence="1">
        <text>ATP + protein L-histidine = ADP + protein N-phospho-L-histidine.</text>
        <dbReference type="EC" id="2.7.13.3"/>
    </reaction>
</comment>
<dbReference type="InterPro" id="IPR050428">
    <property type="entry name" value="TCS_sensor_his_kinase"/>
</dbReference>
<dbReference type="InterPro" id="IPR036890">
    <property type="entry name" value="HATPase_C_sf"/>
</dbReference>
<dbReference type="PROSITE" id="PS50109">
    <property type="entry name" value="HIS_KIN"/>
    <property type="match status" value="1"/>
</dbReference>
<reference evidence="16 17" key="1">
    <citation type="journal article" date="2014" name="Syst. Appl. Microbiol.">
        <title>Complete genomes of freshwater sulfur oxidizers Sulfuricella denitrificans skB26 and Sulfuritalea hydrogenivorans sk43H: genetic insights into the sulfur oxidation pathway of betaproteobacteria.</title>
        <authorList>
            <person name="Watanabe T."/>
            <person name="Kojima H."/>
            <person name="Fukui M."/>
        </authorList>
    </citation>
    <scope>NUCLEOTIDE SEQUENCE [LARGE SCALE GENOMIC DNA]</scope>
    <source>
        <strain evidence="16">DSM22779</strain>
    </source>
</reference>
<dbReference type="Gene3D" id="3.30.565.10">
    <property type="entry name" value="Histidine kinase-like ATPase, C-terminal domain"/>
    <property type="match status" value="1"/>
</dbReference>
<keyword evidence="9" id="KW-0067">ATP-binding</keyword>
<dbReference type="GO" id="GO:0000160">
    <property type="term" value="P:phosphorelay signal transduction system"/>
    <property type="evidence" value="ECO:0007669"/>
    <property type="project" value="UniProtKB-KW"/>
</dbReference>
<dbReference type="SUPFAM" id="SSF55874">
    <property type="entry name" value="ATPase domain of HSP90 chaperone/DNA topoisomerase II/histidine kinase"/>
    <property type="match status" value="1"/>
</dbReference>
<dbReference type="KEGG" id="shd:SUTH_01153"/>
<dbReference type="RefSeq" id="WP_041097775.1">
    <property type="nucleotide sequence ID" value="NZ_AP012547.1"/>
</dbReference>
<keyword evidence="7" id="KW-0547">Nucleotide-binding</keyword>
<dbReference type="PANTHER" id="PTHR45436">
    <property type="entry name" value="SENSOR HISTIDINE KINASE YKOH"/>
    <property type="match status" value="1"/>
</dbReference>
<keyword evidence="12 13" id="KW-0472">Membrane</keyword>
<comment type="subcellular location">
    <subcellularLocation>
        <location evidence="2">Membrane</location>
    </subcellularLocation>
</comment>
<keyword evidence="10 13" id="KW-1133">Transmembrane helix</keyword>
<dbReference type="CDD" id="cd16954">
    <property type="entry name" value="HATPase_PhoQ-like"/>
    <property type="match status" value="1"/>
</dbReference>
<keyword evidence="4" id="KW-0597">Phosphoprotein</keyword>
<dbReference type="OrthoDB" id="9809567at2"/>
<dbReference type="SMART" id="SM00387">
    <property type="entry name" value="HATPase_c"/>
    <property type="match status" value="1"/>
</dbReference>
<keyword evidence="11" id="KW-0902">Two-component regulatory system</keyword>
<keyword evidence="8 16" id="KW-0418">Kinase</keyword>
<feature type="transmembrane region" description="Helical" evidence="13">
    <location>
        <begin position="183"/>
        <end position="210"/>
    </location>
</feature>
<feature type="domain" description="Histidine kinase" evidence="14">
    <location>
        <begin position="263"/>
        <end position="467"/>
    </location>
</feature>
<evidence type="ECO:0000256" key="8">
    <source>
        <dbReference type="ARBA" id="ARBA00022777"/>
    </source>
</evidence>
<evidence type="ECO:0000256" key="9">
    <source>
        <dbReference type="ARBA" id="ARBA00022840"/>
    </source>
</evidence>
<dbReference type="GO" id="GO:0004673">
    <property type="term" value="F:protein histidine kinase activity"/>
    <property type="evidence" value="ECO:0007669"/>
    <property type="project" value="UniProtKB-EC"/>
</dbReference>
<keyword evidence="17" id="KW-1185">Reference proteome</keyword>
<dbReference type="Proteomes" id="UP000031637">
    <property type="component" value="Chromosome"/>
</dbReference>
<evidence type="ECO:0000256" key="1">
    <source>
        <dbReference type="ARBA" id="ARBA00000085"/>
    </source>
</evidence>
<evidence type="ECO:0000256" key="12">
    <source>
        <dbReference type="ARBA" id="ARBA00023136"/>
    </source>
</evidence>
<dbReference type="EMBL" id="AP012547">
    <property type="protein sequence ID" value="BAO28953.1"/>
    <property type="molecule type" value="Genomic_DNA"/>
</dbReference>
<name>W0SGY6_9PROT</name>
<dbReference type="HOGENOM" id="CLU_000445_42_3_4"/>
<evidence type="ECO:0000256" key="13">
    <source>
        <dbReference type="SAM" id="Phobius"/>
    </source>
</evidence>
<evidence type="ECO:0000256" key="4">
    <source>
        <dbReference type="ARBA" id="ARBA00022553"/>
    </source>
</evidence>
<accession>W0SGY6</accession>
<evidence type="ECO:0000313" key="16">
    <source>
        <dbReference type="EMBL" id="BAO28953.1"/>
    </source>
</evidence>
<evidence type="ECO:0000259" key="14">
    <source>
        <dbReference type="PROSITE" id="PS50109"/>
    </source>
</evidence>
<evidence type="ECO:0000256" key="10">
    <source>
        <dbReference type="ARBA" id="ARBA00022989"/>
    </source>
</evidence>
<feature type="domain" description="HAMP" evidence="15">
    <location>
        <begin position="204"/>
        <end position="255"/>
    </location>
</feature>
<dbReference type="STRING" id="1223802.SUTH_01153"/>
<keyword evidence="5" id="KW-0808">Transferase</keyword>
<dbReference type="AlphaFoldDB" id="W0SGY6"/>
<feature type="transmembrane region" description="Helical" evidence="13">
    <location>
        <begin position="12"/>
        <end position="33"/>
    </location>
</feature>
<evidence type="ECO:0000256" key="5">
    <source>
        <dbReference type="ARBA" id="ARBA00022679"/>
    </source>
</evidence>
<sequence length="467" mass="50179">MIPSLLRGSLRLRLLAGTLFWIAASILVAGWGLGGLFRQHVAAQFHAELRTHLDQLTAQLALDEQGRPQLTLPLSDPRLSRPYSGYYWQVDGVGDVAARGAAAAGLLRSRSLWDHVLAVPPDTPADGEIHEHWVVGPEGRMLGMVERSVRIDETADGKPRTFRLIAAADESLMSEPVRRFSGVLWAALGVLGAGLVIAALVQVFVGLAPLRALRSALGKVRSGETQRLEGDFPAEITPLIEEFNSVLAQNAEVVERARTHAGNLAHALKTPLSVLANAADGREHQGSELARLVADQIGVARTQVDYHLARAQAAASTRVPGARTALLPVVEGLVRTMRRIHAERRIELAVLPFPEALSFRGEAQDLQEMLGNLLDNACKWAVRRVELSAQASGATLTITIDDDGAGLAPEQRDRVMRRGVRADQQVPGSGLGLAIVDDLARLYGGRVELADSPLGGLRAVLTLPAVQ</sequence>
<evidence type="ECO:0000256" key="11">
    <source>
        <dbReference type="ARBA" id="ARBA00023012"/>
    </source>
</evidence>
<gene>
    <name evidence="16" type="ORF">SUTH_01153</name>
</gene>
<protein>
    <recommendedName>
        <fullName evidence="3">histidine kinase</fullName>
        <ecNumber evidence="3">2.7.13.3</ecNumber>
    </recommendedName>
</protein>
<dbReference type="InterPro" id="IPR004358">
    <property type="entry name" value="Sig_transdc_His_kin-like_C"/>
</dbReference>
<dbReference type="InterPro" id="IPR003660">
    <property type="entry name" value="HAMP_dom"/>
</dbReference>
<proteinExistence type="predicted"/>
<dbReference type="InterPro" id="IPR005467">
    <property type="entry name" value="His_kinase_dom"/>
</dbReference>
<dbReference type="Pfam" id="PF02518">
    <property type="entry name" value="HATPase_c"/>
    <property type="match status" value="1"/>
</dbReference>